<keyword evidence="2" id="KW-0812">Transmembrane</keyword>
<organism evidence="4 5">
    <name type="scientific">Paracoccus denitrificans (strain Pd 1222)</name>
    <dbReference type="NCBI Taxonomy" id="318586"/>
    <lineage>
        <taxon>Bacteria</taxon>
        <taxon>Pseudomonadati</taxon>
        <taxon>Pseudomonadota</taxon>
        <taxon>Alphaproteobacteria</taxon>
        <taxon>Rhodobacterales</taxon>
        <taxon>Paracoccaceae</taxon>
        <taxon>Paracoccus</taxon>
    </lineage>
</organism>
<dbReference type="InterPro" id="IPR017850">
    <property type="entry name" value="Alkaline_phosphatase_core_sf"/>
</dbReference>
<feature type="transmembrane region" description="Helical" evidence="2">
    <location>
        <begin position="37"/>
        <end position="60"/>
    </location>
</feature>
<feature type="domain" description="Sulfatase N-terminal" evidence="3">
    <location>
        <begin position="270"/>
        <end position="445"/>
    </location>
</feature>
<gene>
    <name evidence="4" type="ordered locus">Pden_4358</name>
</gene>
<dbReference type="eggNOG" id="COG1368">
    <property type="taxonomic scope" value="Bacteria"/>
</dbReference>
<keyword evidence="5" id="KW-1185">Reference proteome</keyword>
<dbReference type="STRING" id="318586.Pden_4358"/>
<evidence type="ECO:0000313" key="4">
    <source>
        <dbReference type="EMBL" id="ABL72422.1"/>
    </source>
</evidence>
<accession>A1BA78</accession>
<dbReference type="KEGG" id="pde:Pden_4358"/>
<dbReference type="Proteomes" id="UP000000361">
    <property type="component" value="Chromosome 2"/>
</dbReference>
<reference evidence="5" key="1">
    <citation type="submission" date="2006-12" db="EMBL/GenBank/DDBJ databases">
        <title>Complete sequence of chromosome 2 of Paracoccus denitrificans PD1222.</title>
        <authorList>
            <person name="Copeland A."/>
            <person name="Lucas S."/>
            <person name="Lapidus A."/>
            <person name="Barry K."/>
            <person name="Detter J.C."/>
            <person name="Glavina del Rio T."/>
            <person name="Hammon N."/>
            <person name="Israni S."/>
            <person name="Dalin E."/>
            <person name="Tice H."/>
            <person name="Pitluck S."/>
            <person name="Munk A.C."/>
            <person name="Brettin T."/>
            <person name="Bruce D."/>
            <person name="Han C."/>
            <person name="Tapia R."/>
            <person name="Gilna P."/>
            <person name="Schmutz J."/>
            <person name="Larimer F."/>
            <person name="Land M."/>
            <person name="Hauser L."/>
            <person name="Kyrpides N."/>
            <person name="Lykidis A."/>
            <person name="Spiro S."/>
            <person name="Richardson D.J."/>
            <person name="Moir J.W.B."/>
            <person name="Ferguson S.J."/>
            <person name="van Spanning R.J.M."/>
            <person name="Richardson P."/>
        </authorList>
    </citation>
    <scope>NUCLEOTIDE SEQUENCE [LARGE SCALE GENOMIC DNA]</scope>
    <source>
        <strain evidence="5">Pd 1222</strain>
    </source>
</reference>
<dbReference type="InterPro" id="IPR000917">
    <property type="entry name" value="Sulfatase_N"/>
</dbReference>
<dbReference type="OrthoDB" id="1376015at2"/>
<protein>
    <submittedName>
        <fullName evidence="4">Sulfatase</fullName>
    </submittedName>
</protein>
<sequence length="525" mass="55514">MTMRRTLPLLGSALAIQLALMLPGAPMRATPELPALLLVLILGGGMARLAATAALALLAVQKIADLAMIPALGRPFNIAADLPLLDAAVRLLAGSFGTLAAFGAVLAAGIALLGIAGALWWATGLWSRPATGRRARIALAAALGLVLLPIMSPRPENARYAQDRAGLAAETFAALRDVRAAAASDPMAGRQDLLGAIDRDVLVIFVESYGRASFQTPFHAQAHLATLRRAEADLERAGLAMRSGFLVSPTQGGQSWLAHASFASGLWVGDQAHYRAVLASGRQGLFHHAQRAGFRTAAVMPAITRPWPEAAHMGFDRILAAADLGYRGLPFNWVTMPDQFTLAAADRLLRQQGGAPLFAQVALISSHAPWVPVPRLIGWDEVGDGSAFAAMAVAGESPQEVWRDRENIRRHYRDAIDYALQTVAGYALRHADEAPLILVLGDHQAAQGIAPDGGRDVPMHVIGPEALVRRSAEWGFTPGLIPGTDSAAIPMDRMRDLILQGFAAPDGPGPRERPAGQARSFPAPG</sequence>
<proteinExistence type="predicted"/>
<dbReference type="EMBL" id="CP000490">
    <property type="protein sequence ID" value="ABL72422.1"/>
    <property type="molecule type" value="Genomic_DNA"/>
</dbReference>
<feature type="region of interest" description="Disordered" evidence="1">
    <location>
        <begin position="502"/>
        <end position="525"/>
    </location>
</feature>
<feature type="transmembrane region" description="Helical" evidence="2">
    <location>
        <begin position="99"/>
        <end position="123"/>
    </location>
</feature>
<evidence type="ECO:0000256" key="2">
    <source>
        <dbReference type="SAM" id="Phobius"/>
    </source>
</evidence>
<evidence type="ECO:0000259" key="3">
    <source>
        <dbReference type="Pfam" id="PF00884"/>
    </source>
</evidence>
<dbReference type="GeneID" id="93454023"/>
<dbReference type="Pfam" id="PF00884">
    <property type="entry name" value="Sulfatase"/>
    <property type="match status" value="1"/>
</dbReference>
<keyword evidence="2" id="KW-0472">Membrane</keyword>
<dbReference type="AlphaFoldDB" id="A1BA78"/>
<name>A1BA78_PARDP</name>
<dbReference type="RefSeq" id="WP_011750584.1">
    <property type="nucleotide sequence ID" value="NC_008687.1"/>
</dbReference>
<evidence type="ECO:0000313" key="5">
    <source>
        <dbReference type="Proteomes" id="UP000000361"/>
    </source>
</evidence>
<dbReference type="EnsemblBacteria" id="ABL72422">
    <property type="protein sequence ID" value="ABL72422"/>
    <property type="gene ID" value="Pden_4358"/>
</dbReference>
<dbReference type="HOGENOM" id="CLU_018391_0_0_5"/>
<dbReference type="SUPFAM" id="SSF53649">
    <property type="entry name" value="Alkaline phosphatase-like"/>
    <property type="match status" value="1"/>
</dbReference>
<dbReference type="Gene3D" id="3.40.720.10">
    <property type="entry name" value="Alkaline Phosphatase, subunit A"/>
    <property type="match status" value="1"/>
</dbReference>
<evidence type="ECO:0000256" key="1">
    <source>
        <dbReference type="SAM" id="MobiDB-lite"/>
    </source>
</evidence>
<keyword evidence="2" id="KW-1133">Transmembrane helix</keyword>